<feature type="region of interest" description="Disordered" evidence="1">
    <location>
        <begin position="412"/>
        <end position="438"/>
    </location>
</feature>
<sequence>MSPGAVSGRRVRGAAFSRRLPPSGWNSRASGATWRALLIIVTASLTVFAGCTANPPPPIESTDSPKTTPAKPGKSTVVVAIDTIGIGFNPHLRSDQSPATAALSSMVLPSPFRPVPSPAAPGATDWVPDTSLIATAEATPLEAATPQEPFTITYTLRNEANWSDGAPIAAEDFQFLWQQMISQPGVVDSADYRLITDIGSAGGGKVVTVTMREPFPAWRQLFTNLLPSHLMKDSPGGFQDGWVKSIRVSGAQFAIKTIDRGREEILLERNARFWGTPAAPDEILLRRGGTPAQLAESLRTNDAQMTLVHGGVATRAQLAAIPSVRTAIMPQSRVLQLALNARSGPVSDIRVRRAVLALLDPALLATVGAQTGGWVEPARAQILSPSDPGYGPTSPPRPPAEESFALLAEAGYGRAPEPPPVNSPTSPAPTPRPIAKNGKSLSIRIGSVEGDTTASAVANTAADQLRSAGIDATVRSVSADQLYGRELVEGTIDAIVGWERAGGDPATVLASRYGCPPPEPGNGAAGTAQSNSDPARRAPANLSGVCDPALQLPMDEALRGIETGRVLAEAEPKLWELATVLPIVQDNVVAAAGPRVDGASLNGSIQVGIFGDAGQWRKIQ</sequence>
<dbReference type="InterPro" id="IPR000914">
    <property type="entry name" value="SBP_5_dom"/>
</dbReference>
<dbReference type="Gene3D" id="3.10.105.10">
    <property type="entry name" value="Dipeptide-binding Protein, Domain 3"/>
    <property type="match status" value="1"/>
</dbReference>
<evidence type="ECO:0000256" key="1">
    <source>
        <dbReference type="SAM" id="MobiDB-lite"/>
    </source>
</evidence>
<name>A0A318K7A3_9NOCA</name>
<dbReference type="CDD" id="cd08501">
    <property type="entry name" value="PBP2_Lpqw"/>
    <property type="match status" value="1"/>
</dbReference>
<dbReference type="PANTHER" id="PTHR30290">
    <property type="entry name" value="PERIPLASMIC BINDING COMPONENT OF ABC TRANSPORTER"/>
    <property type="match status" value="1"/>
</dbReference>
<organism evidence="3 4">
    <name type="scientific">Nocardia tenerifensis</name>
    <dbReference type="NCBI Taxonomy" id="228006"/>
    <lineage>
        <taxon>Bacteria</taxon>
        <taxon>Bacillati</taxon>
        <taxon>Actinomycetota</taxon>
        <taxon>Actinomycetes</taxon>
        <taxon>Mycobacteriales</taxon>
        <taxon>Nocardiaceae</taxon>
        <taxon>Nocardia</taxon>
    </lineage>
</organism>
<dbReference type="GO" id="GO:1904680">
    <property type="term" value="F:peptide transmembrane transporter activity"/>
    <property type="evidence" value="ECO:0007669"/>
    <property type="project" value="TreeGrafter"/>
</dbReference>
<evidence type="ECO:0000313" key="3">
    <source>
        <dbReference type="EMBL" id="PXX68803.1"/>
    </source>
</evidence>
<dbReference type="Pfam" id="PF00496">
    <property type="entry name" value="SBP_bac_5"/>
    <property type="match status" value="1"/>
</dbReference>
<dbReference type="GO" id="GO:0015833">
    <property type="term" value="P:peptide transport"/>
    <property type="evidence" value="ECO:0007669"/>
    <property type="project" value="TreeGrafter"/>
</dbReference>
<accession>A0A318K7A3</accession>
<protein>
    <submittedName>
        <fullName evidence="3">ABC-type transport system substrate-binding protein</fullName>
    </submittedName>
</protein>
<dbReference type="AlphaFoldDB" id="A0A318K7A3"/>
<feature type="compositionally biased region" description="Pro residues" evidence="1">
    <location>
        <begin position="416"/>
        <end position="432"/>
    </location>
</feature>
<reference evidence="3 4" key="1">
    <citation type="submission" date="2018-05" db="EMBL/GenBank/DDBJ databases">
        <title>Genomic Encyclopedia of Type Strains, Phase IV (KMG-IV): sequencing the most valuable type-strain genomes for metagenomic binning, comparative biology and taxonomic classification.</title>
        <authorList>
            <person name="Goeker M."/>
        </authorList>
    </citation>
    <scope>NUCLEOTIDE SEQUENCE [LARGE SCALE GENOMIC DNA]</scope>
    <source>
        <strain evidence="3 4">DSM 44704</strain>
    </source>
</reference>
<evidence type="ECO:0000259" key="2">
    <source>
        <dbReference type="Pfam" id="PF00496"/>
    </source>
</evidence>
<gene>
    <name evidence="3" type="ORF">DFR70_102489</name>
</gene>
<evidence type="ECO:0000313" key="4">
    <source>
        <dbReference type="Proteomes" id="UP000247569"/>
    </source>
</evidence>
<proteinExistence type="predicted"/>
<feature type="region of interest" description="Disordered" evidence="1">
    <location>
        <begin position="515"/>
        <end position="542"/>
    </location>
</feature>
<dbReference type="Proteomes" id="UP000247569">
    <property type="component" value="Unassembled WGS sequence"/>
</dbReference>
<comment type="caution">
    <text evidence="3">The sequence shown here is derived from an EMBL/GenBank/DDBJ whole genome shotgun (WGS) entry which is preliminary data.</text>
</comment>
<keyword evidence="4" id="KW-1185">Reference proteome</keyword>
<feature type="domain" description="Solute-binding protein family 5" evidence="2">
    <location>
        <begin position="151"/>
        <end position="515"/>
    </location>
</feature>
<dbReference type="Gene3D" id="3.90.76.10">
    <property type="entry name" value="Dipeptide-binding Protein, Domain 1"/>
    <property type="match status" value="1"/>
</dbReference>
<dbReference type="SUPFAM" id="SSF53850">
    <property type="entry name" value="Periplasmic binding protein-like II"/>
    <property type="match status" value="1"/>
</dbReference>
<dbReference type="InterPro" id="IPR039424">
    <property type="entry name" value="SBP_5"/>
</dbReference>
<dbReference type="EMBL" id="QJKF01000002">
    <property type="protein sequence ID" value="PXX68803.1"/>
    <property type="molecule type" value="Genomic_DNA"/>
</dbReference>
<dbReference type="PANTHER" id="PTHR30290:SF65">
    <property type="entry name" value="MONOACYL PHOSPHATIDYLINOSITOL TETRAMANNOSIDE-BINDING PROTEIN LPQW-RELATED"/>
    <property type="match status" value="1"/>
</dbReference>